<dbReference type="KEGG" id="tio:INP52_05575"/>
<feature type="domain" description="Extradiol ring-cleavage dioxygenase class III enzyme subunit B" evidence="6">
    <location>
        <begin position="19"/>
        <end position="243"/>
    </location>
</feature>
<dbReference type="AlphaFoldDB" id="A0A7S7M729"/>
<evidence type="ECO:0000256" key="4">
    <source>
        <dbReference type="ARBA" id="ARBA00022833"/>
    </source>
</evidence>
<keyword evidence="5 7" id="KW-0560">Oxidoreductase</keyword>
<dbReference type="PIRSF" id="PIRSF006157">
    <property type="entry name" value="Doxgns_DODA"/>
    <property type="match status" value="1"/>
</dbReference>
<name>A0A7S7M729_9ACTN</name>
<gene>
    <name evidence="7" type="primary">ygiD</name>
    <name evidence="7" type="ORF">INP52_05575</name>
</gene>
<evidence type="ECO:0000256" key="2">
    <source>
        <dbReference type="ARBA" id="ARBA00007581"/>
    </source>
</evidence>
<dbReference type="SUPFAM" id="SSF53213">
    <property type="entry name" value="LigB-like"/>
    <property type="match status" value="1"/>
</dbReference>
<evidence type="ECO:0000256" key="1">
    <source>
        <dbReference type="ARBA" id="ARBA00001947"/>
    </source>
</evidence>
<keyword evidence="4" id="KW-0862">Zinc</keyword>
<dbReference type="EMBL" id="CP063767">
    <property type="protein sequence ID" value="QOY59915.1"/>
    <property type="molecule type" value="Genomic_DNA"/>
</dbReference>
<dbReference type="RefSeq" id="WP_194369802.1">
    <property type="nucleotide sequence ID" value="NZ_CP063767.1"/>
</dbReference>
<evidence type="ECO:0000256" key="3">
    <source>
        <dbReference type="ARBA" id="ARBA00022723"/>
    </source>
</evidence>
<evidence type="ECO:0000259" key="6">
    <source>
        <dbReference type="Pfam" id="PF02900"/>
    </source>
</evidence>
<evidence type="ECO:0000313" key="7">
    <source>
        <dbReference type="EMBL" id="QOY59915.1"/>
    </source>
</evidence>
<evidence type="ECO:0000313" key="8">
    <source>
        <dbReference type="Proteomes" id="UP000593735"/>
    </source>
</evidence>
<comment type="similarity">
    <text evidence="2">Belongs to the DODA-type extradiol aromatic ring-opening dioxygenase family.</text>
</comment>
<sequence>MPRMPVLFVGHGSPTNAIEDNDYTQAWERVAREIPRPRAIVSLSAHWFTRGTRIMNQGHPETIHDMYGFPQALYDLTYDAPGDPELAQEVAGLISRKTTFDQSWGLDHGTWSVLAHLYPERDIPVIQVSIDATATPEEHYRTGRELAPLRDRGVLLLGSGNVVHNLRMVDWSQERGGYDWAREFDDHVKGAIERGGFEDVVGYRSLGQTARLAVPTPDHFSPLLYVLGAADPGEKAEVFNHSCTLGSLSMTSFLLG</sequence>
<accession>A0A7S7M729</accession>
<keyword evidence="8" id="KW-1185">Reference proteome</keyword>
<comment type="cofactor">
    <cofactor evidence="1">
        <name>Zn(2+)</name>
        <dbReference type="ChEBI" id="CHEBI:29105"/>
    </cofactor>
</comment>
<evidence type="ECO:0000256" key="5">
    <source>
        <dbReference type="ARBA" id="ARBA00023002"/>
    </source>
</evidence>
<dbReference type="CDD" id="cd07363">
    <property type="entry name" value="45_DOPA_Dioxygenase"/>
    <property type="match status" value="1"/>
</dbReference>
<dbReference type="Proteomes" id="UP000593735">
    <property type="component" value="Chromosome"/>
</dbReference>
<dbReference type="GO" id="GO:0050297">
    <property type="term" value="F:stizolobate synthase activity"/>
    <property type="evidence" value="ECO:0007669"/>
    <property type="project" value="UniProtKB-EC"/>
</dbReference>
<dbReference type="GO" id="GO:0008270">
    <property type="term" value="F:zinc ion binding"/>
    <property type="evidence" value="ECO:0007669"/>
    <property type="project" value="InterPro"/>
</dbReference>
<dbReference type="InterPro" id="IPR014436">
    <property type="entry name" value="Extradiol_dOase_DODA"/>
</dbReference>
<dbReference type="PANTHER" id="PTHR30096:SF0">
    <property type="entry name" value="4,5-DOPA DIOXYGENASE EXTRADIOL-LIKE PROTEIN"/>
    <property type="match status" value="1"/>
</dbReference>
<dbReference type="EC" id="1.13.11.29" evidence="7"/>
<dbReference type="InterPro" id="IPR004183">
    <property type="entry name" value="Xdiol_dOase_suB"/>
</dbReference>
<reference evidence="7 8" key="1">
    <citation type="submission" date="2020-10" db="EMBL/GenBank/DDBJ databases">
        <title>Olsenella immobilis sp.nov., isolated from the mud in a fermentation cellar used for the production of Chinese strong-flavoured liquor.</title>
        <authorList>
            <person name="Lu L."/>
        </authorList>
    </citation>
    <scope>NUCLEOTIDE SEQUENCE [LARGE SCALE GENOMIC DNA]</scope>
    <source>
        <strain evidence="7 8">LZLJ-2</strain>
    </source>
</reference>
<keyword evidence="3" id="KW-0479">Metal-binding</keyword>
<dbReference type="Pfam" id="PF02900">
    <property type="entry name" value="LigB"/>
    <property type="match status" value="1"/>
</dbReference>
<protein>
    <submittedName>
        <fullName evidence="7">4,5-DOPA dioxygenase extradiol</fullName>
        <ecNumber evidence="7">1.13.11.29</ecNumber>
    </submittedName>
</protein>
<dbReference type="GO" id="GO:0008198">
    <property type="term" value="F:ferrous iron binding"/>
    <property type="evidence" value="ECO:0007669"/>
    <property type="project" value="InterPro"/>
</dbReference>
<dbReference type="NCBIfam" id="NF007914">
    <property type="entry name" value="PRK10628.1"/>
    <property type="match status" value="1"/>
</dbReference>
<dbReference type="PANTHER" id="PTHR30096">
    <property type="entry name" value="4,5-DOPA DIOXYGENASE EXTRADIOL-LIKE PROTEIN"/>
    <property type="match status" value="1"/>
</dbReference>
<organism evidence="7 8">
    <name type="scientific">Thermophilibacter immobilis</name>
    <dbReference type="NCBI Taxonomy" id="2779519"/>
    <lineage>
        <taxon>Bacteria</taxon>
        <taxon>Bacillati</taxon>
        <taxon>Actinomycetota</taxon>
        <taxon>Coriobacteriia</taxon>
        <taxon>Coriobacteriales</taxon>
        <taxon>Atopobiaceae</taxon>
        <taxon>Thermophilibacter</taxon>
    </lineage>
</organism>
<dbReference type="Gene3D" id="3.40.830.10">
    <property type="entry name" value="LigB-like"/>
    <property type="match status" value="1"/>
</dbReference>
<keyword evidence="7" id="KW-0223">Dioxygenase</keyword>
<proteinExistence type="inferred from homology"/>